<dbReference type="InterPro" id="IPR050439">
    <property type="entry name" value="ADAMTS_ADAMTS-like"/>
</dbReference>
<feature type="domain" description="SRCR" evidence="7">
    <location>
        <begin position="219"/>
        <end position="348"/>
    </location>
</feature>
<comment type="caution">
    <text evidence="5">Lacks conserved residue(s) required for the propagation of feature annotation.</text>
</comment>
<dbReference type="OrthoDB" id="412680at2759"/>
<protein>
    <submittedName>
        <fullName evidence="8">A disintegrin and metalloproteinase with thrombospondin motifs 7</fullName>
    </submittedName>
</protein>
<keyword evidence="4" id="KW-0677">Repeat</keyword>
<dbReference type="Pfam" id="PF05986">
    <property type="entry name" value="ADAMTS_spacer1"/>
    <property type="match status" value="1"/>
</dbReference>
<dbReference type="Gene3D" id="2.20.100.10">
    <property type="entry name" value="Thrombospondin type-1 (TSP1) repeat"/>
    <property type="match status" value="6"/>
</dbReference>
<dbReference type="InterPro" id="IPR036383">
    <property type="entry name" value="TSP1_rpt_sf"/>
</dbReference>
<evidence type="ECO:0000256" key="3">
    <source>
        <dbReference type="ARBA" id="ARBA00022729"/>
    </source>
</evidence>
<evidence type="ECO:0000256" key="1">
    <source>
        <dbReference type="ARBA" id="ARBA00004613"/>
    </source>
</evidence>
<feature type="compositionally biased region" description="Basic residues" evidence="6">
    <location>
        <begin position="355"/>
        <end position="375"/>
    </location>
</feature>
<dbReference type="InterPro" id="IPR010294">
    <property type="entry name" value="ADAMTS_spacer1"/>
</dbReference>
<name>A0A8X6J547_TRICU</name>
<dbReference type="FunFam" id="2.20.100.10:FF:000005">
    <property type="entry name" value="ADAM metallopeptidase with thrombospondin type 1 motif 9"/>
    <property type="match status" value="3"/>
</dbReference>
<dbReference type="GO" id="GO:0016020">
    <property type="term" value="C:membrane"/>
    <property type="evidence" value="ECO:0007669"/>
    <property type="project" value="InterPro"/>
</dbReference>
<dbReference type="SMART" id="SM00209">
    <property type="entry name" value="TSP1"/>
    <property type="match status" value="7"/>
</dbReference>
<gene>
    <name evidence="8" type="primary">ADAMTS7</name>
    <name evidence="8" type="ORF">TNCT_579001</name>
</gene>
<evidence type="ECO:0000256" key="4">
    <source>
        <dbReference type="ARBA" id="ARBA00022737"/>
    </source>
</evidence>
<dbReference type="GO" id="GO:0030198">
    <property type="term" value="P:extracellular matrix organization"/>
    <property type="evidence" value="ECO:0007669"/>
    <property type="project" value="TreeGrafter"/>
</dbReference>
<evidence type="ECO:0000256" key="6">
    <source>
        <dbReference type="SAM" id="MobiDB-lite"/>
    </source>
</evidence>
<dbReference type="Gene3D" id="2.60.120.830">
    <property type="match status" value="1"/>
</dbReference>
<dbReference type="AlphaFoldDB" id="A0A8X6J547"/>
<evidence type="ECO:0000256" key="2">
    <source>
        <dbReference type="ARBA" id="ARBA00022525"/>
    </source>
</evidence>
<keyword evidence="9" id="KW-1185">Reference proteome</keyword>
<sequence length="619" mass="69680">MLYGTQGYVEVIEVPSGARNVRVDEKGEAINYLAVQGEKGEFYLNGRWFIQWSGEYRAAGTTLYYQREGEKESLHIPGPTKEPLRILLLYQTENPGLVYEYTIPNENATRKPEFHWSYADWTVCSASCGGGVQLSKPKCIEKEAGLVEDKYCDPTTKPVEKSKECNKHQCPAKWWAGPWQHCSASCGQRGIRKRTVICVRSLNRDQQIALLDDDCEAKLRPPDSEPCPHKRPCHGERETWSASQWSDVCSDEPCNFQSRHVYCSQPEGHCKEEEKPTSRRPCANLTCGVWVVGNWSQCSTTCGDGIRKRNVTCRGGTQCHQATEPPKTEKCHNDACVGHNEDSNFIPVDEPLPKKTGHKHRHGHDQKPNPKKSSRPRFVAKDIIQIPIVELETKEYGDEVDDLEINNEVESPKIQKEPALIPYVFEDDDEDDTDQDGSRYSWKVSVWTKCSSRCDGGSRKRDAVCLDTVSKHVVVEELCDAFKRPATLETCNTEPCLDWVISEWSQCSAKCDEGEMHREVTCPKTHHCNPNTKPEERASCSLRPCIDWVDGSWSQCSTTCGGGVQIRHVKCVNLTSQGPATGCSLELKPNHRQPCNLDPCPESKAGKHQQATIPNKESI</sequence>
<dbReference type="GO" id="GO:0005576">
    <property type="term" value="C:extracellular region"/>
    <property type="evidence" value="ECO:0007669"/>
    <property type="project" value="UniProtKB-SubCell"/>
</dbReference>
<comment type="caution">
    <text evidence="8">The sequence shown here is derived from an EMBL/GenBank/DDBJ whole genome shotgun (WGS) entry which is preliminary data.</text>
</comment>
<dbReference type="PANTHER" id="PTHR13723:SF200">
    <property type="entry name" value="ADAM METALLOPEPTIDASE WITH THROMBOSPONDIN TYPE 1 MOTIF B, ISOFORM B"/>
    <property type="match status" value="1"/>
</dbReference>
<comment type="subcellular location">
    <subcellularLocation>
        <location evidence="1">Secreted</location>
    </subcellularLocation>
</comment>
<dbReference type="InterPro" id="IPR001190">
    <property type="entry name" value="SRCR"/>
</dbReference>
<evidence type="ECO:0000259" key="7">
    <source>
        <dbReference type="PROSITE" id="PS50287"/>
    </source>
</evidence>
<dbReference type="InterPro" id="IPR000884">
    <property type="entry name" value="TSP1_rpt"/>
</dbReference>
<dbReference type="PROSITE" id="PS50092">
    <property type="entry name" value="TSP1"/>
    <property type="match status" value="5"/>
</dbReference>
<reference evidence="8" key="1">
    <citation type="submission" date="2020-07" db="EMBL/GenBank/DDBJ databases">
        <title>Multicomponent nature underlies the extraordinary mechanical properties of spider dragline silk.</title>
        <authorList>
            <person name="Kono N."/>
            <person name="Nakamura H."/>
            <person name="Mori M."/>
            <person name="Yoshida Y."/>
            <person name="Ohtoshi R."/>
            <person name="Malay A.D."/>
            <person name="Moran D.A.P."/>
            <person name="Tomita M."/>
            <person name="Numata K."/>
            <person name="Arakawa K."/>
        </authorList>
    </citation>
    <scope>NUCLEOTIDE SEQUENCE</scope>
</reference>
<evidence type="ECO:0000256" key="5">
    <source>
        <dbReference type="PROSITE-ProRule" id="PRU00196"/>
    </source>
</evidence>
<dbReference type="PANTHER" id="PTHR13723">
    <property type="entry name" value="ADAMTS A DISINTEGRIN AND METALLOPROTEASE WITH THROMBOSPONDIN MOTIFS PROTEASE"/>
    <property type="match status" value="1"/>
</dbReference>
<organism evidence="8 9">
    <name type="scientific">Trichonephila clavata</name>
    <name type="common">Joro spider</name>
    <name type="synonym">Nephila clavata</name>
    <dbReference type="NCBI Taxonomy" id="2740835"/>
    <lineage>
        <taxon>Eukaryota</taxon>
        <taxon>Metazoa</taxon>
        <taxon>Ecdysozoa</taxon>
        <taxon>Arthropoda</taxon>
        <taxon>Chelicerata</taxon>
        <taxon>Arachnida</taxon>
        <taxon>Araneae</taxon>
        <taxon>Araneomorphae</taxon>
        <taxon>Entelegynae</taxon>
        <taxon>Araneoidea</taxon>
        <taxon>Nephilidae</taxon>
        <taxon>Trichonephila</taxon>
    </lineage>
</organism>
<dbReference type="GO" id="GO:0006508">
    <property type="term" value="P:proteolysis"/>
    <property type="evidence" value="ECO:0007669"/>
    <property type="project" value="TreeGrafter"/>
</dbReference>
<accession>A0A8X6J547</accession>
<dbReference type="Proteomes" id="UP000887116">
    <property type="component" value="Unassembled WGS sequence"/>
</dbReference>
<evidence type="ECO:0000313" key="8">
    <source>
        <dbReference type="EMBL" id="GFR10493.1"/>
    </source>
</evidence>
<dbReference type="GO" id="GO:0004222">
    <property type="term" value="F:metalloendopeptidase activity"/>
    <property type="evidence" value="ECO:0007669"/>
    <property type="project" value="TreeGrafter"/>
</dbReference>
<dbReference type="SUPFAM" id="SSF82895">
    <property type="entry name" value="TSP-1 type 1 repeat"/>
    <property type="match status" value="6"/>
</dbReference>
<feature type="region of interest" description="Disordered" evidence="6">
    <location>
        <begin position="342"/>
        <end position="376"/>
    </location>
</feature>
<proteinExistence type="predicted"/>
<keyword evidence="3" id="KW-0732">Signal</keyword>
<dbReference type="Pfam" id="PF19030">
    <property type="entry name" value="TSP1_ADAMTS"/>
    <property type="match status" value="6"/>
</dbReference>
<keyword evidence="2" id="KW-0964">Secreted</keyword>
<evidence type="ECO:0000313" key="9">
    <source>
        <dbReference type="Proteomes" id="UP000887116"/>
    </source>
</evidence>
<dbReference type="GO" id="GO:0031012">
    <property type="term" value="C:extracellular matrix"/>
    <property type="evidence" value="ECO:0007669"/>
    <property type="project" value="TreeGrafter"/>
</dbReference>
<dbReference type="PROSITE" id="PS50287">
    <property type="entry name" value="SRCR_2"/>
    <property type="match status" value="1"/>
</dbReference>
<dbReference type="EMBL" id="BMAO01036417">
    <property type="protein sequence ID" value="GFR10493.1"/>
    <property type="molecule type" value="Genomic_DNA"/>
</dbReference>